<feature type="transmembrane region" description="Helical" evidence="1">
    <location>
        <begin position="74"/>
        <end position="95"/>
    </location>
</feature>
<evidence type="ECO:0000259" key="2">
    <source>
        <dbReference type="Pfam" id="PF07885"/>
    </source>
</evidence>
<accession>A0AA46TH91</accession>
<dbReference type="SUPFAM" id="SSF81324">
    <property type="entry name" value="Voltage-gated potassium channels"/>
    <property type="match status" value="1"/>
</dbReference>
<dbReference type="AlphaFoldDB" id="A0AA46TH91"/>
<protein>
    <submittedName>
        <fullName evidence="3">Potassium channel family protein</fullName>
    </submittedName>
</protein>
<feature type="transmembrane region" description="Helical" evidence="1">
    <location>
        <begin position="41"/>
        <end position="62"/>
    </location>
</feature>
<dbReference type="InterPro" id="IPR013099">
    <property type="entry name" value="K_chnl_dom"/>
</dbReference>
<dbReference type="RefSeq" id="WP_271633545.1">
    <property type="nucleotide sequence ID" value="NZ_CP094970.1"/>
</dbReference>
<dbReference type="Gene3D" id="1.10.287.70">
    <property type="match status" value="1"/>
</dbReference>
<keyword evidence="3" id="KW-0813">Transport</keyword>
<evidence type="ECO:0000313" key="3">
    <source>
        <dbReference type="EMBL" id="UYM04787.1"/>
    </source>
</evidence>
<keyword evidence="1" id="KW-1133">Transmembrane helix</keyword>
<gene>
    <name evidence="3" type="ORF">L0C25_19975</name>
</gene>
<feature type="transmembrane region" description="Helical" evidence="1">
    <location>
        <begin position="140"/>
        <end position="162"/>
    </location>
</feature>
<organism evidence="3 4">
    <name type="scientific">Solicola gregarius</name>
    <dbReference type="NCBI Taxonomy" id="2908642"/>
    <lineage>
        <taxon>Bacteria</taxon>
        <taxon>Bacillati</taxon>
        <taxon>Actinomycetota</taxon>
        <taxon>Actinomycetes</taxon>
        <taxon>Propionibacteriales</taxon>
        <taxon>Nocardioidaceae</taxon>
        <taxon>Solicola</taxon>
    </lineage>
</organism>
<evidence type="ECO:0000256" key="1">
    <source>
        <dbReference type="SAM" id="Phobius"/>
    </source>
</evidence>
<feature type="domain" description="Potassium channel" evidence="2">
    <location>
        <begin position="82"/>
        <end position="161"/>
    </location>
</feature>
<dbReference type="Pfam" id="PF07885">
    <property type="entry name" value="Ion_trans_2"/>
    <property type="match status" value="1"/>
</dbReference>
<feature type="transmembrane region" description="Helical" evidence="1">
    <location>
        <begin position="12"/>
        <end position="29"/>
    </location>
</feature>
<keyword evidence="3" id="KW-0407">Ion channel</keyword>
<dbReference type="GO" id="GO:0034220">
    <property type="term" value="P:monoatomic ion transmembrane transport"/>
    <property type="evidence" value="ECO:0007669"/>
    <property type="project" value="UniProtKB-KW"/>
</dbReference>
<keyword evidence="1" id="KW-0472">Membrane</keyword>
<keyword evidence="4" id="KW-1185">Reference proteome</keyword>
<proteinExistence type="predicted"/>
<evidence type="ECO:0000313" key="4">
    <source>
        <dbReference type="Proteomes" id="UP001164390"/>
    </source>
</evidence>
<dbReference type="Proteomes" id="UP001164390">
    <property type="component" value="Chromosome"/>
</dbReference>
<sequence length="168" mass="17879">MARLKHLVTGPVGRTLGSLLCALIVLYGFPTDLAFHRDVVGLLAVVAGAIGLSWLVVVQIQRMTSPSGRPSRRLGGVLSLIAIATCFFALTYFLIEVNAPAEFDGLLTRTDALYYSVVTLGTVGYGDIHAVGQIARVATIVQVVFNLVVIGALLAVSSSLLADRLRRE</sequence>
<keyword evidence="3" id="KW-0406">Ion transport</keyword>
<dbReference type="KEGG" id="sgrg:L0C25_19975"/>
<name>A0AA46TH91_9ACTN</name>
<dbReference type="EMBL" id="CP094970">
    <property type="protein sequence ID" value="UYM04787.1"/>
    <property type="molecule type" value="Genomic_DNA"/>
</dbReference>
<keyword evidence="1" id="KW-0812">Transmembrane</keyword>
<reference evidence="3" key="1">
    <citation type="submission" date="2022-01" db="EMBL/GenBank/DDBJ databases">
        <title>Nocardioidaceae gen. sp. A5X3R13.</title>
        <authorList>
            <person name="Lopez Marin M.A."/>
            <person name="Uhlik O."/>
        </authorList>
    </citation>
    <scope>NUCLEOTIDE SEQUENCE</scope>
    <source>
        <strain evidence="3">A5X3R13</strain>
    </source>
</reference>